<keyword evidence="2" id="KW-1185">Reference proteome</keyword>
<comment type="caution">
    <text evidence="1">The sequence shown here is derived from an EMBL/GenBank/DDBJ whole genome shotgun (WGS) entry which is preliminary data.</text>
</comment>
<name>A0ABV3FI74_9NOCA</name>
<evidence type="ECO:0000313" key="2">
    <source>
        <dbReference type="Proteomes" id="UP001551658"/>
    </source>
</evidence>
<organism evidence="1 2">
    <name type="scientific">Nocardia fusca</name>
    <dbReference type="NCBI Taxonomy" id="941183"/>
    <lineage>
        <taxon>Bacteria</taxon>
        <taxon>Bacillati</taxon>
        <taxon>Actinomycetota</taxon>
        <taxon>Actinomycetes</taxon>
        <taxon>Mycobacteriales</taxon>
        <taxon>Nocardiaceae</taxon>
        <taxon>Nocardia</taxon>
    </lineage>
</organism>
<dbReference type="Proteomes" id="UP001551658">
    <property type="component" value="Unassembled WGS sequence"/>
</dbReference>
<evidence type="ECO:0008006" key="3">
    <source>
        <dbReference type="Google" id="ProtNLM"/>
    </source>
</evidence>
<evidence type="ECO:0000313" key="1">
    <source>
        <dbReference type="EMBL" id="MEV0367413.1"/>
    </source>
</evidence>
<protein>
    <recommendedName>
        <fullName evidence="3">TetR family transcriptional regulator</fullName>
    </recommendedName>
</protein>
<reference evidence="1 2" key="1">
    <citation type="submission" date="2024-06" db="EMBL/GenBank/DDBJ databases">
        <title>The Natural Products Discovery Center: Release of the First 8490 Sequenced Strains for Exploring Actinobacteria Biosynthetic Diversity.</title>
        <authorList>
            <person name="Kalkreuter E."/>
            <person name="Kautsar S.A."/>
            <person name="Yang D."/>
            <person name="Bader C.D."/>
            <person name="Teijaro C.N."/>
            <person name="Fluegel L."/>
            <person name="Davis C.M."/>
            <person name="Simpson J.R."/>
            <person name="Lauterbach L."/>
            <person name="Steele A.D."/>
            <person name="Gui C."/>
            <person name="Meng S."/>
            <person name="Li G."/>
            <person name="Viehrig K."/>
            <person name="Ye F."/>
            <person name="Su P."/>
            <person name="Kiefer A.F."/>
            <person name="Nichols A."/>
            <person name="Cepeda A.J."/>
            <person name="Yan W."/>
            <person name="Fan B."/>
            <person name="Jiang Y."/>
            <person name="Adhikari A."/>
            <person name="Zheng C.-J."/>
            <person name="Schuster L."/>
            <person name="Cowan T.M."/>
            <person name="Smanski M.J."/>
            <person name="Chevrette M.G."/>
            <person name="De Carvalho L.P.S."/>
            <person name="Shen B."/>
        </authorList>
    </citation>
    <scope>NUCLEOTIDE SEQUENCE [LARGE SCALE GENOMIC DNA]</scope>
    <source>
        <strain evidence="1 2">NPDC050671</strain>
    </source>
</reference>
<dbReference type="EMBL" id="JBFAIH010000030">
    <property type="protein sequence ID" value="MEV0367413.1"/>
    <property type="molecule type" value="Genomic_DNA"/>
</dbReference>
<sequence>MARPDPLVDVLLAPMAVEVCRHQREGGIDSEQIASALADLAHAVVASAAD</sequence>
<proteinExistence type="predicted"/>
<dbReference type="RefSeq" id="WP_357986910.1">
    <property type="nucleotide sequence ID" value="NZ_JBFAIH010000030.1"/>
</dbReference>
<gene>
    <name evidence="1" type="ORF">AB0H72_32485</name>
</gene>
<accession>A0ABV3FI74</accession>